<dbReference type="InterPro" id="IPR036663">
    <property type="entry name" value="Fumarylacetoacetase_C_sf"/>
</dbReference>
<dbReference type="GO" id="GO:0016787">
    <property type="term" value="F:hydrolase activity"/>
    <property type="evidence" value="ECO:0007669"/>
    <property type="project" value="UniProtKB-KW"/>
</dbReference>
<dbReference type="Proteomes" id="UP000273119">
    <property type="component" value="Unassembled WGS sequence"/>
</dbReference>
<dbReference type="Gene3D" id="3.90.850.10">
    <property type="entry name" value="Fumarylacetoacetase-like, C-terminal domain"/>
    <property type="match status" value="1"/>
</dbReference>
<keyword evidence="5" id="KW-1185">Reference proteome</keyword>
<sequence>MKLATLRRDQDTVAAVVHPDGSLTPLEGFADVGAWLAAPAHLRDQAVEAASGSAALPAPRPGQLAQPVLKPAKVLCIGLNYTKHIAETGSQTPQFPTVFTKFALTLCGPEDPLEIPAEDHRVDWEGELCIIIGSGGRRLSPEQAQDAIAGYAVANDVSMRGWQGRTSEWTQGKIWEASTPVGPWMVTPDEFDPAARIETRVNGATVQLDSVGEQVRAPADLVAYLSTMITLEPGDHILTGTPAGVALGRRNEAGRHPWLVAGDVMETSIDGLGTQRNVFS</sequence>
<accession>A0A496PI21</accession>
<gene>
    <name evidence="4" type="ORF">DWQ67_09190</name>
</gene>
<dbReference type="PANTHER" id="PTHR42796">
    <property type="entry name" value="FUMARYLACETOACETATE HYDROLASE DOMAIN-CONTAINING PROTEIN 2A-RELATED"/>
    <property type="match status" value="1"/>
</dbReference>
<proteinExistence type="inferred from homology"/>
<keyword evidence="2" id="KW-0479">Metal-binding</keyword>
<evidence type="ECO:0000256" key="1">
    <source>
        <dbReference type="ARBA" id="ARBA00010211"/>
    </source>
</evidence>
<dbReference type="GO" id="GO:0044281">
    <property type="term" value="P:small molecule metabolic process"/>
    <property type="evidence" value="ECO:0007669"/>
    <property type="project" value="UniProtKB-ARBA"/>
</dbReference>
<dbReference type="Pfam" id="PF01557">
    <property type="entry name" value="FAA_hydrolase"/>
    <property type="match status" value="1"/>
</dbReference>
<evidence type="ECO:0000313" key="5">
    <source>
        <dbReference type="Proteomes" id="UP000273119"/>
    </source>
</evidence>
<comment type="similarity">
    <text evidence="1">Belongs to the FAH family.</text>
</comment>
<evidence type="ECO:0000313" key="4">
    <source>
        <dbReference type="EMBL" id="RKW70122.1"/>
    </source>
</evidence>
<evidence type="ECO:0000256" key="2">
    <source>
        <dbReference type="ARBA" id="ARBA00022723"/>
    </source>
</evidence>
<organism evidence="4 5">
    <name type="scientific">Galactobacter caseinivorans</name>
    <dbReference type="NCBI Taxonomy" id="2676123"/>
    <lineage>
        <taxon>Bacteria</taxon>
        <taxon>Bacillati</taxon>
        <taxon>Actinomycetota</taxon>
        <taxon>Actinomycetes</taxon>
        <taxon>Micrococcales</taxon>
        <taxon>Micrococcaceae</taxon>
        <taxon>Galactobacter</taxon>
    </lineage>
</organism>
<name>A0A496PI21_9MICC</name>
<dbReference type="SUPFAM" id="SSF56529">
    <property type="entry name" value="FAH"/>
    <property type="match status" value="1"/>
</dbReference>
<dbReference type="EMBL" id="QQXL01000005">
    <property type="protein sequence ID" value="RKW70122.1"/>
    <property type="molecule type" value="Genomic_DNA"/>
</dbReference>
<dbReference type="GO" id="GO:0046872">
    <property type="term" value="F:metal ion binding"/>
    <property type="evidence" value="ECO:0007669"/>
    <property type="project" value="UniProtKB-KW"/>
</dbReference>
<protein>
    <submittedName>
        <fullName evidence="4">FAA hydrolase family protein</fullName>
    </submittedName>
</protein>
<feature type="domain" description="Fumarylacetoacetase-like C-terminal" evidence="3">
    <location>
        <begin position="73"/>
        <end position="278"/>
    </location>
</feature>
<evidence type="ECO:0000259" key="3">
    <source>
        <dbReference type="Pfam" id="PF01557"/>
    </source>
</evidence>
<dbReference type="InterPro" id="IPR011234">
    <property type="entry name" value="Fumarylacetoacetase-like_C"/>
</dbReference>
<reference evidence="4 5" key="1">
    <citation type="submission" date="2018-07" db="EMBL/GenBank/DDBJ databases">
        <title>Arthrobacter sp. nov., isolated from raw cow's milk with high bacterial count.</title>
        <authorList>
            <person name="Hahne J."/>
            <person name="Isele D."/>
            <person name="Lipski A."/>
        </authorList>
    </citation>
    <scope>NUCLEOTIDE SEQUENCE [LARGE SCALE GENOMIC DNA]</scope>
    <source>
        <strain evidence="4 5">JZ R-183</strain>
    </source>
</reference>
<dbReference type="AlphaFoldDB" id="A0A496PI21"/>
<keyword evidence="4" id="KW-0378">Hydrolase</keyword>
<dbReference type="PANTHER" id="PTHR42796:SF4">
    <property type="entry name" value="FUMARYLACETOACETATE HYDROLASE DOMAIN-CONTAINING PROTEIN 2A"/>
    <property type="match status" value="1"/>
</dbReference>
<dbReference type="RefSeq" id="WP_121485310.1">
    <property type="nucleotide sequence ID" value="NZ_QQXL01000005.1"/>
</dbReference>
<comment type="caution">
    <text evidence="4">The sequence shown here is derived from an EMBL/GenBank/DDBJ whole genome shotgun (WGS) entry which is preliminary data.</text>
</comment>
<dbReference type="InterPro" id="IPR051121">
    <property type="entry name" value="FAH"/>
</dbReference>